<evidence type="ECO:0000256" key="1">
    <source>
        <dbReference type="SAM" id="MobiDB-lite"/>
    </source>
</evidence>
<feature type="signal peptide" evidence="2">
    <location>
        <begin position="1"/>
        <end position="24"/>
    </location>
</feature>
<feature type="region of interest" description="Disordered" evidence="1">
    <location>
        <begin position="290"/>
        <end position="327"/>
    </location>
</feature>
<dbReference type="AlphaFoldDB" id="A0AAD7E184"/>
<gene>
    <name evidence="3" type="ORF">B0H17DRAFT_1127205</name>
</gene>
<feature type="region of interest" description="Disordered" evidence="1">
    <location>
        <begin position="99"/>
        <end position="136"/>
    </location>
</feature>
<evidence type="ECO:0000313" key="3">
    <source>
        <dbReference type="EMBL" id="KAJ7703582.1"/>
    </source>
</evidence>
<keyword evidence="4" id="KW-1185">Reference proteome</keyword>
<comment type="caution">
    <text evidence="3">The sequence shown here is derived from an EMBL/GenBank/DDBJ whole genome shotgun (WGS) entry which is preliminary data.</text>
</comment>
<keyword evidence="2" id="KW-0732">Signal</keyword>
<name>A0AAD7E184_MYCRO</name>
<dbReference type="Proteomes" id="UP001221757">
    <property type="component" value="Unassembled WGS sequence"/>
</dbReference>
<accession>A0AAD7E184</accession>
<reference evidence="3" key="1">
    <citation type="submission" date="2023-03" db="EMBL/GenBank/DDBJ databases">
        <title>Massive genome expansion in bonnet fungi (Mycena s.s.) driven by repeated elements and novel gene families across ecological guilds.</title>
        <authorList>
            <consortium name="Lawrence Berkeley National Laboratory"/>
            <person name="Harder C.B."/>
            <person name="Miyauchi S."/>
            <person name="Viragh M."/>
            <person name="Kuo A."/>
            <person name="Thoen E."/>
            <person name="Andreopoulos B."/>
            <person name="Lu D."/>
            <person name="Skrede I."/>
            <person name="Drula E."/>
            <person name="Henrissat B."/>
            <person name="Morin E."/>
            <person name="Kohler A."/>
            <person name="Barry K."/>
            <person name="LaButti K."/>
            <person name="Morin E."/>
            <person name="Salamov A."/>
            <person name="Lipzen A."/>
            <person name="Mereny Z."/>
            <person name="Hegedus B."/>
            <person name="Baldrian P."/>
            <person name="Stursova M."/>
            <person name="Weitz H."/>
            <person name="Taylor A."/>
            <person name="Grigoriev I.V."/>
            <person name="Nagy L.G."/>
            <person name="Martin F."/>
            <person name="Kauserud H."/>
        </authorList>
    </citation>
    <scope>NUCLEOTIDE SEQUENCE</scope>
    <source>
        <strain evidence="3">CBHHK067</strain>
    </source>
</reference>
<evidence type="ECO:0000313" key="4">
    <source>
        <dbReference type="Proteomes" id="UP001221757"/>
    </source>
</evidence>
<sequence>MFTLRALRLRPLVALRASACPVLARSMALAPRPQTWTTSWGAARTRSSATSAARRVHLEAVHDGGADGADVLPLQLGGAPRSAVLRAVEGHAQGVLSTTAARRRTSSRTAPSIGRTFDLSQTPASTPPRLHSPAAPASDTRFRAFPFFPPLRRCQEPANPPKLRALLHRWLWAYTEQQLYNFPLSFTYSSLALHVSWSIMEEWDGESNTAGEPTQEPSRDAKVARATALPIVCREGSARGRKRNHAACNFSAVRPRINLRGARLVLRSSLLSGLSTNSFYPGAPPSSAVLRSLTASGPPYPSSRANSAPDTPSTRAPPHAAHAGTPANPRAVVPVQLSVRWQHQPARSLRLPPYLPSAGFNRAKAADTARTRTRAHDTSSAQFCFAVRCPSARANPLRFSRLTNSRPRTGGLRRTSAPTRRLYASAPALHGTLSALLGVSIESTEGLCTAGIPKGDRSQMLAGCITGGPNLKPSSHRIKGDTNCAKTARSPSGTRSASPAGEELKLYYMNMTTVKSTRAQNLTRSEMKWSSAEGVRVHFAAHQLEPVR</sequence>
<feature type="compositionally biased region" description="Polar residues" evidence="1">
    <location>
        <begin position="303"/>
        <end position="314"/>
    </location>
</feature>
<proteinExistence type="predicted"/>
<feature type="compositionally biased region" description="Low complexity" evidence="1">
    <location>
        <begin position="316"/>
        <end position="327"/>
    </location>
</feature>
<feature type="chain" id="PRO_5042230970" evidence="2">
    <location>
        <begin position="25"/>
        <end position="548"/>
    </location>
</feature>
<organism evidence="3 4">
    <name type="scientific">Mycena rosella</name>
    <name type="common">Pink bonnet</name>
    <name type="synonym">Agaricus rosellus</name>
    <dbReference type="NCBI Taxonomy" id="1033263"/>
    <lineage>
        <taxon>Eukaryota</taxon>
        <taxon>Fungi</taxon>
        <taxon>Dikarya</taxon>
        <taxon>Basidiomycota</taxon>
        <taxon>Agaricomycotina</taxon>
        <taxon>Agaricomycetes</taxon>
        <taxon>Agaricomycetidae</taxon>
        <taxon>Agaricales</taxon>
        <taxon>Marasmiineae</taxon>
        <taxon>Mycenaceae</taxon>
        <taxon>Mycena</taxon>
    </lineage>
</organism>
<dbReference type="EMBL" id="JARKIE010000012">
    <property type="protein sequence ID" value="KAJ7703582.1"/>
    <property type="molecule type" value="Genomic_DNA"/>
</dbReference>
<protein>
    <submittedName>
        <fullName evidence="3">Uncharacterized protein</fullName>
    </submittedName>
</protein>
<evidence type="ECO:0000256" key="2">
    <source>
        <dbReference type="SAM" id="SignalP"/>
    </source>
</evidence>